<dbReference type="AlphaFoldDB" id="A0A939G7B6"/>
<gene>
    <name evidence="2" type="ORF">J2I48_11935</name>
</gene>
<keyword evidence="3" id="KW-1185">Reference proteome</keyword>
<keyword evidence="2" id="KW-0378">Hydrolase</keyword>
<evidence type="ECO:0000313" key="3">
    <source>
        <dbReference type="Proteomes" id="UP000664795"/>
    </source>
</evidence>
<dbReference type="Proteomes" id="UP000664795">
    <property type="component" value="Unassembled WGS sequence"/>
</dbReference>
<dbReference type="Pfam" id="PF12697">
    <property type="entry name" value="Abhydrolase_6"/>
    <property type="match status" value="1"/>
</dbReference>
<name>A0A939G7B6_9BACT</name>
<proteinExistence type="predicted"/>
<accession>A0A939G7B6</accession>
<dbReference type="Gene3D" id="3.40.50.1820">
    <property type="entry name" value="alpha/beta hydrolase"/>
    <property type="match status" value="1"/>
</dbReference>
<sequence length="214" mass="23965">MKQLYIFSGLGADERVFQHLDFSGFATTFVRWQLPIEAETIEQYAQRITRQLSAPKPILIGVSFGGIMAIEIAKLIDSEKVILISSAKTKQDLPIYYRLAGAMGLHNLLPATLLKQANFITNWLFGVSSPAHKRLLKQILQDTDPVFLKWAIDKIARWHNQVRIANVVHIHGTNDHILPFSSAHSSRAIAGGGHLMVLNKAEELGIVLHQELRT</sequence>
<dbReference type="InterPro" id="IPR000073">
    <property type="entry name" value="AB_hydrolase_1"/>
</dbReference>
<evidence type="ECO:0000313" key="2">
    <source>
        <dbReference type="EMBL" id="MBO0931710.1"/>
    </source>
</evidence>
<protein>
    <submittedName>
        <fullName evidence="2">Alpha/beta hydrolase</fullName>
    </submittedName>
</protein>
<organism evidence="2 3">
    <name type="scientific">Fibrella aquatilis</name>
    <dbReference type="NCBI Taxonomy" id="2817059"/>
    <lineage>
        <taxon>Bacteria</taxon>
        <taxon>Pseudomonadati</taxon>
        <taxon>Bacteroidota</taxon>
        <taxon>Cytophagia</taxon>
        <taxon>Cytophagales</taxon>
        <taxon>Spirosomataceae</taxon>
        <taxon>Fibrella</taxon>
    </lineage>
</organism>
<comment type="caution">
    <text evidence="2">The sequence shown here is derived from an EMBL/GenBank/DDBJ whole genome shotgun (WGS) entry which is preliminary data.</text>
</comment>
<dbReference type="RefSeq" id="WP_207335676.1">
    <property type="nucleotide sequence ID" value="NZ_JAFMYU010000008.1"/>
</dbReference>
<dbReference type="InterPro" id="IPR029058">
    <property type="entry name" value="AB_hydrolase_fold"/>
</dbReference>
<dbReference type="EMBL" id="JAFMYU010000008">
    <property type="protein sequence ID" value="MBO0931710.1"/>
    <property type="molecule type" value="Genomic_DNA"/>
</dbReference>
<dbReference type="SUPFAM" id="SSF53474">
    <property type="entry name" value="alpha/beta-Hydrolases"/>
    <property type="match status" value="1"/>
</dbReference>
<reference evidence="2 3" key="1">
    <citation type="submission" date="2021-03" db="EMBL/GenBank/DDBJ databases">
        <title>Fibrella sp. HMF5036 genome sequencing and assembly.</title>
        <authorList>
            <person name="Kang H."/>
            <person name="Kim H."/>
            <person name="Bae S."/>
            <person name="Joh K."/>
        </authorList>
    </citation>
    <scope>NUCLEOTIDE SEQUENCE [LARGE SCALE GENOMIC DNA]</scope>
    <source>
        <strain evidence="2 3">HMF5036</strain>
    </source>
</reference>
<evidence type="ECO:0000259" key="1">
    <source>
        <dbReference type="Pfam" id="PF12697"/>
    </source>
</evidence>
<feature type="domain" description="AB hydrolase-1" evidence="1">
    <location>
        <begin position="40"/>
        <end position="202"/>
    </location>
</feature>
<dbReference type="GO" id="GO:0016787">
    <property type="term" value="F:hydrolase activity"/>
    <property type="evidence" value="ECO:0007669"/>
    <property type="project" value="UniProtKB-KW"/>
</dbReference>